<dbReference type="HOGENOM" id="CLU_029283_0_0_1"/>
<dbReference type="OrthoDB" id="74314at2759"/>
<evidence type="ECO:0000313" key="7">
    <source>
        <dbReference type="EMBL" id="ELU40728.1"/>
    </source>
</evidence>
<evidence type="ECO:0000256" key="5">
    <source>
        <dbReference type="SAM" id="MobiDB-lite"/>
    </source>
</evidence>
<dbReference type="InterPro" id="IPR010482">
    <property type="entry name" value="TECPR1-like_DysF"/>
</dbReference>
<name>L8WVC8_THACA</name>
<evidence type="ECO:0000256" key="4">
    <source>
        <dbReference type="ARBA" id="ARBA00023136"/>
    </source>
</evidence>
<accession>L8WVC8</accession>
<dbReference type="EMBL" id="AFRT01001350">
    <property type="protein sequence ID" value="ELU40728.1"/>
    <property type="molecule type" value="Genomic_DNA"/>
</dbReference>
<feature type="domain" description="TECPR1-like DysF" evidence="6">
    <location>
        <begin position="253"/>
        <end position="626"/>
    </location>
</feature>
<dbReference type="OMA" id="RWTRRIY"/>
<organism evidence="7 8">
    <name type="scientific">Thanatephorus cucumeris (strain AG1-IA)</name>
    <name type="common">Rice sheath blight fungus</name>
    <name type="synonym">Rhizoctonia solani</name>
    <dbReference type="NCBI Taxonomy" id="983506"/>
    <lineage>
        <taxon>Eukaryota</taxon>
        <taxon>Fungi</taxon>
        <taxon>Dikarya</taxon>
        <taxon>Basidiomycota</taxon>
        <taxon>Agaricomycotina</taxon>
        <taxon>Agaricomycetes</taxon>
        <taxon>Cantharellales</taxon>
        <taxon>Ceratobasidiaceae</taxon>
        <taxon>Rhizoctonia</taxon>
        <taxon>Rhizoctonia solani AG-1</taxon>
    </lineage>
</organism>
<reference evidence="7 8" key="1">
    <citation type="journal article" date="2013" name="Nat. Commun.">
        <title>The evolution and pathogenic mechanisms of the rice sheath blight pathogen.</title>
        <authorList>
            <person name="Zheng A."/>
            <person name="Lin R."/>
            <person name="Xu L."/>
            <person name="Qin P."/>
            <person name="Tang C."/>
            <person name="Ai P."/>
            <person name="Zhang D."/>
            <person name="Liu Y."/>
            <person name="Sun Z."/>
            <person name="Feng H."/>
            <person name="Wang Y."/>
            <person name="Chen Y."/>
            <person name="Liang X."/>
            <person name="Fu R."/>
            <person name="Li Q."/>
            <person name="Zhang J."/>
            <person name="Yu X."/>
            <person name="Xie Z."/>
            <person name="Ding L."/>
            <person name="Guan P."/>
            <person name="Tang J."/>
            <person name="Liang Y."/>
            <person name="Wang S."/>
            <person name="Deng Q."/>
            <person name="Li S."/>
            <person name="Zhu J."/>
            <person name="Wang L."/>
            <person name="Liu H."/>
            <person name="Li P."/>
        </authorList>
    </citation>
    <scope>NUCLEOTIDE SEQUENCE [LARGE SCALE GENOMIC DNA]</scope>
    <source>
        <strain evidence="8">AG-1 IA</strain>
    </source>
</reference>
<dbReference type="GO" id="GO:0007031">
    <property type="term" value="P:peroxisome organization"/>
    <property type="evidence" value="ECO:0007669"/>
    <property type="project" value="UniProtKB-ARBA"/>
</dbReference>
<evidence type="ECO:0000259" key="6">
    <source>
        <dbReference type="Pfam" id="PF06398"/>
    </source>
</evidence>
<evidence type="ECO:0000256" key="1">
    <source>
        <dbReference type="ARBA" id="ARBA00004141"/>
    </source>
</evidence>
<feature type="compositionally biased region" description="Polar residues" evidence="5">
    <location>
        <begin position="159"/>
        <end position="168"/>
    </location>
</feature>
<feature type="region of interest" description="Disordered" evidence="5">
    <location>
        <begin position="159"/>
        <end position="182"/>
    </location>
</feature>
<proteinExistence type="predicted"/>
<dbReference type="STRING" id="983506.L8WVC8"/>
<keyword evidence="3" id="KW-1133">Transmembrane helix</keyword>
<dbReference type="PANTHER" id="PTHR28304:SF2">
    <property type="entry name" value="PEROXISOMAL MEMBRANE PROTEIN PEX29"/>
    <property type="match status" value="1"/>
</dbReference>
<dbReference type="InterPro" id="IPR052816">
    <property type="entry name" value="Peroxisomal_Membrane_PEX28-32"/>
</dbReference>
<feature type="compositionally biased region" description="Low complexity" evidence="5">
    <location>
        <begin position="169"/>
        <end position="181"/>
    </location>
</feature>
<dbReference type="Proteomes" id="UP000011668">
    <property type="component" value="Unassembled WGS sequence"/>
</dbReference>
<gene>
    <name evidence="7" type="ORF">AG1IA_05237</name>
</gene>
<dbReference type="AlphaFoldDB" id="L8WVC8"/>
<protein>
    <submittedName>
        <fullName evidence="7">Pex24p domain-containing protein</fullName>
    </submittedName>
</protein>
<evidence type="ECO:0000313" key="8">
    <source>
        <dbReference type="Proteomes" id="UP000011668"/>
    </source>
</evidence>
<evidence type="ECO:0000256" key="3">
    <source>
        <dbReference type="ARBA" id="ARBA00022989"/>
    </source>
</evidence>
<comment type="caution">
    <text evidence="7">The sequence shown here is derived from an EMBL/GenBank/DDBJ whole genome shotgun (WGS) entry which is preliminary data.</text>
</comment>
<evidence type="ECO:0000256" key="2">
    <source>
        <dbReference type="ARBA" id="ARBA00022692"/>
    </source>
</evidence>
<keyword evidence="4" id="KW-0472">Membrane</keyword>
<comment type="subcellular location">
    <subcellularLocation>
        <location evidence="1">Membrane</location>
        <topology evidence="1">Multi-pass membrane protein</topology>
    </subcellularLocation>
</comment>
<dbReference type="PANTHER" id="PTHR28304">
    <property type="entry name" value="PEROXISOMAL MEMBRANE PROTEIN PEX29"/>
    <property type="match status" value="1"/>
</dbReference>
<keyword evidence="2" id="KW-0812">Transmembrane</keyword>
<dbReference type="Pfam" id="PF06398">
    <property type="entry name" value="Pex24p"/>
    <property type="match status" value="1"/>
</dbReference>
<dbReference type="GO" id="GO:0005778">
    <property type="term" value="C:peroxisomal membrane"/>
    <property type="evidence" value="ECO:0007669"/>
    <property type="project" value="TreeGrafter"/>
</dbReference>
<keyword evidence="8" id="KW-1185">Reference proteome</keyword>
<sequence length="633" mass="70330">MRLGSTRTHTRTSRHYRVCPLVSGKLMSGAMITVSGIIQAATGSALAKHVYSRVQRVMNVDSEKRMTGAGSMIKQRSRQAAMLKKSDEYGKSKVEWVAVVGPTKLRHYNHVSFGFHTSLSIPAVTPKIHRSGCFCAGTVPSVIPSYVTIPTNATILPTKSSQTSEGYFSQSPSRESSSPLSVRTTLEAMQLRSSSQLVASPTSGGPQSPMRTSTFSIPSMLLAATTQSMPTAPTSPREILESNGKLLSNRDALSIQITTANFRRFVSRSGPVFWFQDRVEEIVLWKRGWCYTTAWGIYPRMLLILPQLVLLAIMLINYPGSHNRRLGSPSAKGISDSPTRPSPQLIAPEGSSEWYANLQAIQNLMGAISDVHELAVTVVPYLTWATPATRSILYMTIMTLPIGFLPISPQQIFLGGGLSLLCIMHPFFQNLLPGIVAQITPAMRVIWERLLDDLRMEERHVEARGGFRVELRLPGFRTMHIPATLKSILGVDSSEKVPAQYPIPEPDEERMLEVELFENERWVAGSGWKATNLRTGERRGFTRGRDGWSAGDVKGPGWRFVETEDWRIDWVGSWIACGSDSDGWVYTNDSWLNPKPFPPNELVQTTSSAAANALGPGVTRRRRWRRRIYRVNV</sequence>